<dbReference type="EMBL" id="QMFB01000037">
    <property type="protein sequence ID" value="RAV11473.1"/>
    <property type="molecule type" value="Genomic_DNA"/>
</dbReference>
<accession>A0A329LY87</accession>
<dbReference type="AlphaFoldDB" id="A0A329LY87"/>
<evidence type="ECO:0000313" key="1">
    <source>
        <dbReference type="EMBL" id="RAV11473.1"/>
    </source>
</evidence>
<dbReference type="Proteomes" id="UP000250369">
    <property type="component" value="Unassembled WGS sequence"/>
</dbReference>
<sequence length="519" mass="57291">MANHQLHAFERNRYYTGKLMTVRDFQTEQHYLNEKRHLLNRFIHGSGVVYGLQVELLPGSTDKRGILIRAGVGIDSCGREIVVSRDYNQLADIRDMDGYPVEIDGETTVYLLLSYEECARERKHVHATAGCCDPCEANKILEGFNVKLTTTAPVPKAELCSLMIDTKVVFQNDSVVIERTAPLYVKPGDIFEIVLSVTVKQTISGILTYEITEQLPSSFTVIHSDSLRFQLDNAVKNTKVEKKYTVRAGSKPGSGSIRLLIYEQDPADQTASTVEILPAASYYQRMIEGYLAQLSGDDSHDQKPSGIVLAALQLSAAGAIKKIDSGSRSYVYSNPYLAQLLGCEGRGFDHLPPHALTHQAGGSDPIDVGGLSGLLSDPQKVSIHYDNDKQLTQATGIVFGDGLSVQEADGMVLVRAAMQVYSGTVVISHSRRGAVFLSDMIDIDLPEGTLFSYGLETENELTPANPSEITVNAIYFKEEKKLRFRMTDNRAAREPASFALKWWAIPKTQDFGTVNSRIQ</sequence>
<reference evidence="1 2" key="1">
    <citation type="journal article" date="2009" name="Int. J. Syst. Evol. Microbiol.">
        <title>Paenibacillus contaminans sp. nov., isolated from a contaminated laboratory plate.</title>
        <authorList>
            <person name="Chou J.H."/>
            <person name="Lee J.H."/>
            <person name="Lin M.C."/>
            <person name="Chang P.S."/>
            <person name="Arun A.B."/>
            <person name="Young C.C."/>
            <person name="Chen W.M."/>
        </authorList>
    </citation>
    <scope>NUCLEOTIDE SEQUENCE [LARGE SCALE GENOMIC DNA]</scope>
    <source>
        <strain evidence="1 2">CKOBP-6</strain>
    </source>
</reference>
<proteinExistence type="predicted"/>
<comment type="caution">
    <text evidence="1">The sequence shown here is derived from an EMBL/GenBank/DDBJ whole genome shotgun (WGS) entry which is preliminary data.</text>
</comment>
<gene>
    <name evidence="1" type="ORF">DQG23_36110</name>
</gene>
<dbReference type="RefSeq" id="WP_113035903.1">
    <property type="nucleotide sequence ID" value="NZ_QMFB01000037.1"/>
</dbReference>
<organism evidence="1 2">
    <name type="scientific">Paenibacillus contaminans</name>
    <dbReference type="NCBI Taxonomy" id="450362"/>
    <lineage>
        <taxon>Bacteria</taxon>
        <taxon>Bacillati</taxon>
        <taxon>Bacillota</taxon>
        <taxon>Bacilli</taxon>
        <taxon>Bacillales</taxon>
        <taxon>Paenibacillaceae</taxon>
        <taxon>Paenibacillus</taxon>
    </lineage>
</organism>
<keyword evidence="2" id="KW-1185">Reference proteome</keyword>
<name>A0A329LY87_9BACL</name>
<evidence type="ECO:0000313" key="2">
    <source>
        <dbReference type="Proteomes" id="UP000250369"/>
    </source>
</evidence>
<protein>
    <submittedName>
        <fullName evidence="1">Uncharacterized protein</fullName>
    </submittedName>
</protein>
<dbReference type="OrthoDB" id="1982228at2"/>